<dbReference type="Pfam" id="PF21068">
    <property type="entry name" value="ATPgraspMvdD"/>
    <property type="match status" value="1"/>
</dbReference>
<dbReference type="SUPFAM" id="SSF56059">
    <property type="entry name" value="Glutathione synthetase ATP-binding domain-like"/>
    <property type="match status" value="1"/>
</dbReference>
<accession>A0A086AA88</accession>
<dbReference type="PANTHER" id="PTHR21621:SF0">
    <property type="entry name" value="BETA-CITRYLGLUTAMATE SYNTHASE B-RELATED"/>
    <property type="match status" value="1"/>
</dbReference>
<dbReference type="AlphaFoldDB" id="A0A086AA88"/>
<evidence type="ECO:0000259" key="1">
    <source>
        <dbReference type="Pfam" id="PF08443"/>
    </source>
</evidence>
<organism evidence="3 4">
    <name type="scientific">Chryseobacterium soli</name>
    <dbReference type="NCBI Taxonomy" id="445961"/>
    <lineage>
        <taxon>Bacteria</taxon>
        <taxon>Pseudomonadati</taxon>
        <taxon>Bacteroidota</taxon>
        <taxon>Flavobacteriia</taxon>
        <taxon>Flavobacteriales</taxon>
        <taxon>Weeksellaceae</taxon>
        <taxon>Chryseobacterium group</taxon>
        <taxon>Chryseobacterium</taxon>
    </lineage>
</organism>
<keyword evidence="4" id="KW-1185">Reference proteome</keyword>
<dbReference type="eggNOG" id="COG0189">
    <property type="taxonomic scope" value="Bacteria"/>
</dbReference>
<evidence type="ECO:0000313" key="3">
    <source>
        <dbReference type="EMBL" id="KFF13602.1"/>
    </source>
</evidence>
<reference evidence="3 4" key="1">
    <citation type="submission" date="2014-07" db="EMBL/GenBank/DDBJ databases">
        <title>Genome of Chryseobacterium soli DSM 19298.</title>
        <authorList>
            <person name="Stropko S.J."/>
            <person name="Pipes S.E."/>
            <person name="Newman J."/>
        </authorList>
    </citation>
    <scope>NUCLEOTIDE SEQUENCE [LARGE SCALE GENOMIC DNA]</scope>
    <source>
        <strain evidence="3 4">DSM 19298</strain>
    </source>
</reference>
<name>A0A086AA88_9FLAO</name>
<feature type="domain" description="MvdD-like pre-ATP grasp" evidence="2">
    <location>
        <begin position="1"/>
        <end position="115"/>
    </location>
</feature>
<dbReference type="Proteomes" id="UP000028705">
    <property type="component" value="Unassembled WGS sequence"/>
</dbReference>
<protein>
    <submittedName>
        <fullName evidence="3">Glutathione synthase</fullName>
    </submittedName>
</protein>
<proteinExistence type="predicted"/>
<evidence type="ECO:0000313" key="4">
    <source>
        <dbReference type="Proteomes" id="UP000028705"/>
    </source>
</evidence>
<dbReference type="OrthoDB" id="583309at2"/>
<dbReference type="GO" id="GO:0005737">
    <property type="term" value="C:cytoplasm"/>
    <property type="evidence" value="ECO:0007669"/>
    <property type="project" value="TreeGrafter"/>
</dbReference>
<dbReference type="EMBL" id="JPRH01000002">
    <property type="protein sequence ID" value="KFF13602.1"/>
    <property type="molecule type" value="Genomic_DNA"/>
</dbReference>
<dbReference type="STRING" id="445961.IW15_07405"/>
<gene>
    <name evidence="3" type="ORF">IW15_07405</name>
</gene>
<feature type="domain" description="ATP-grasp fold RimK-type" evidence="1">
    <location>
        <begin position="122"/>
        <end position="309"/>
    </location>
</feature>
<sequence length="319" mass="37349">MILCITHSKDFYNIDIFFEYLTAKNIPYFRLNSDRLNHLQKISVNEDSFQLTDELGNTLHSKDVQGVWHRKAWKIEIPEELDEDYEKIFLKEYGSLRYNLFTVLENVPWINPFENEMKTDGNKLYQLKIAQKHNLTIPKTIFSNDQEAITAFFHEYCNGKAVAKLHGVISKSMDGENMLSTTLIEESSLEHLSDIAYCPMIFQPYIDKEYELRIVYVDGEFFTGQINNSENTDWRVVQGGYFWSAYELPEDIKTGLTLMMKEMGLYIGAIDMIKGRDGIYYFLEVNPQGEWGMLQKELNFPIAQRIADNLIKRIPIHEQ</sequence>
<dbReference type="InterPro" id="IPR048936">
    <property type="entry name" value="MvdD-like_ATPgrasp"/>
</dbReference>
<dbReference type="GO" id="GO:0016879">
    <property type="term" value="F:ligase activity, forming carbon-nitrogen bonds"/>
    <property type="evidence" value="ECO:0007669"/>
    <property type="project" value="TreeGrafter"/>
</dbReference>
<dbReference type="InterPro" id="IPR013651">
    <property type="entry name" value="ATP-grasp_RimK-type"/>
</dbReference>
<evidence type="ECO:0000259" key="2">
    <source>
        <dbReference type="Pfam" id="PF21068"/>
    </source>
</evidence>
<dbReference type="PANTHER" id="PTHR21621">
    <property type="entry name" value="RIBOSOMAL PROTEIN S6 MODIFICATION PROTEIN"/>
    <property type="match status" value="1"/>
</dbReference>
<dbReference type="Pfam" id="PF08443">
    <property type="entry name" value="RimK"/>
    <property type="match status" value="1"/>
</dbReference>
<dbReference type="RefSeq" id="WP_034710239.1">
    <property type="nucleotide sequence ID" value="NZ_JAODPJ010000005.1"/>
</dbReference>
<comment type="caution">
    <text evidence="3">The sequence shown here is derived from an EMBL/GenBank/DDBJ whole genome shotgun (WGS) entry which is preliminary data.</text>
</comment>
<dbReference type="Gene3D" id="3.30.470.20">
    <property type="entry name" value="ATP-grasp fold, B domain"/>
    <property type="match status" value="1"/>
</dbReference>